<evidence type="ECO:0000256" key="2">
    <source>
        <dbReference type="ARBA" id="ARBA00022771"/>
    </source>
</evidence>
<dbReference type="Gene3D" id="1.10.8.10">
    <property type="entry name" value="DNA helicase RuvA subunit, C-terminal domain"/>
    <property type="match status" value="1"/>
</dbReference>
<dbReference type="RefSeq" id="XP_052124908.1">
    <property type="nucleotide sequence ID" value="XM_052268948.1"/>
</dbReference>
<keyword evidence="2" id="KW-0863">Zinc-finger</keyword>
<feature type="compositionally biased region" description="Pro residues" evidence="4">
    <location>
        <begin position="310"/>
        <end position="320"/>
    </location>
</feature>
<dbReference type="Gene3D" id="2.30.30.380">
    <property type="entry name" value="Zn-finger domain of Sec23/24"/>
    <property type="match status" value="1"/>
</dbReference>
<dbReference type="PROSITE" id="PS01358">
    <property type="entry name" value="ZF_RANBP2_1"/>
    <property type="match status" value="1"/>
</dbReference>
<feature type="region of interest" description="Disordered" evidence="4">
    <location>
        <begin position="102"/>
        <end position="224"/>
    </location>
</feature>
<evidence type="ECO:0000256" key="3">
    <source>
        <dbReference type="ARBA" id="ARBA00022833"/>
    </source>
</evidence>
<gene>
    <name evidence="7" type="primary">LOC113208735</name>
</gene>
<feature type="region of interest" description="Disordered" evidence="4">
    <location>
        <begin position="491"/>
        <end position="510"/>
    </location>
</feature>
<dbReference type="KEGG" id="foc:113208735"/>
<dbReference type="GeneID" id="113208735"/>
<dbReference type="AlphaFoldDB" id="A0A9C6X0F0"/>
<keyword evidence="6" id="KW-1185">Reference proteome</keyword>
<evidence type="ECO:0000256" key="1">
    <source>
        <dbReference type="ARBA" id="ARBA00022723"/>
    </source>
</evidence>
<evidence type="ECO:0000313" key="6">
    <source>
        <dbReference type="Proteomes" id="UP000504606"/>
    </source>
</evidence>
<feature type="region of interest" description="Disordered" evidence="4">
    <location>
        <begin position="309"/>
        <end position="334"/>
    </location>
</feature>
<keyword evidence="3" id="KW-0862">Zinc</keyword>
<evidence type="ECO:0000256" key="4">
    <source>
        <dbReference type="SAM" id="MobiDB-lite"/>
    </source>
</evidence>
<accession>A0A9C6X0F0</accession>
<dbReference type="InterPro" id="IPR036443">
    <property type="entry name" value="Znf_RanBP2_sf"/>
</dbReference>
<keyword evidence="1" id="KW-0479">Metal-binding</keyword>
<organism evidence="6 7">
    <name type="scientific">Frankliniella occidentalis</name>
    <name type="common">Western flower thrips</name>
    <name type="synonym">Euthrips occidentalis</name>
    <dbReference type="NCBI Taxonomy" id="133901"/>
    <lineage>
        <taxon>Eukaryota</taxon>
        <taxon>Metazoa</taxon>
        <taxon>Ecdysozoa</taxon>
        <taxon>Arthropoda</taxon>
        <taxon>Hexapoda</taxon>
        <taxon>Insecta</taxon>
        <taxon>Pterygota</taxon>
        <taxon>Neoptera</taxon>
        <taxon>Paraneoptera</taxon>
        <taxon>Thysanoptera</taxon>
        <taxon>Terebrantia</taxon>
        <taxon>Thripoidea</taxon>
        <taxon>Thripidae</taxon>
        <taxon>Frankliniella</taxon>
    </lineage>
</organism>
<dbReference type="InterPro" id="IPR001876">
    <property type="entry name" value="Znf_RanBP2"/>
</dbReference>
<feature type="compositionally biased region" description="Basic and acidic residues" evidence="4">
    <location>
        <begin position="491"/>
        <end position="502"/>
    </location>
</feature>
<evidence type="ECO:0000259" key="5">
    <source>
        <dbReference type="PROSITE" id="PS01358"/>
    </source>
</evidence>
<feature type="compositionally biased region" description="Pro residues" evidence="4">
    <location>
        <begin position="198"/>
        <end position="219"/>
    </location>
</feature>
<dbReference type="PANTHER" id="PTHR46253:SF1">
    <property type="entry name" value="TAB2"/>
    <property type="match status" value="1"/>
</dbReference>
<sequence>MASAACGCSNISIMQLFHQLKQDFPAAPDEVVMQCIWQHAHDKEACERALQGLDGAFLVHTYPSALTALMTGATRMPMPGAMGRPMPGQGPVAGAAPNHVVVAAPGHGKGHAKGLGTEALGGDHPSSAEARGLHRPPRKMRPAPPPPVQAAVTPPQTPPPRLRPAPPPPPGPPSPSRVNGPSDQVTVLDVNCSVSRGAPPPGTPPGPPPGPPLGSPAPPRRMTTMDIQPAAPFGVGVVPPRSYTSVNLTLRPPAADQPPIDIHSGRDSGGSSLTYSTSSYDQRQGYQSQLQIRIGPNGLGSVSAMRTRAPAPPAVAPPAAPVVATPAPAPRPPPRRLMSPLAEVEEQLRRPAASREDLERAVMAMGGAQLSPDMRVWVASVCDRRRRPGPTGPSNFIVCTFFLCSGHDRRQGGEHLVRQLERRTLLETELEKERFKLQMMQREVLEMERDLERRTAQVRPRAPPALPVMEKVQRLRTEIQTLQEVCTRMTNEVDAKSPDSRPAEGSSAEPGWTCQTCTFRNHYLLEVCEECDVPRIRLGSESAGAQSVFSVPAGLHALRLPGILPALASPALESALAPLSLSSSPSALCVPNMLTPLPSPGRED</sequence>
<reference evidence="7" key="1">
    <citation type="submission" date="2025-08" db="UniProtKB">
        <authorList>
            <consortium name="RefSeq"/>
        </authorList>
    </citation>
    <scope>IDENTIFICATION</scope>
    <source>
        <tissue evidence="7">Whole organism</tissue>
    </source>
</reference>
<dbReference type="OrthoDB" id="6367910at2759"/>
<dbReference type="PANTHER" id="PTHR46253">
    <property type="entry name" value="TGF-BETA-ACTIVATED KINASE 1 AND MAP3K7-BINDING PROTEIN TAB"/>
    <property type="match status" value="1"/>
</dbReference>
<evidence type="ECO:0000313" key="7">
    <source>
        <dbReference type="RefSeq" id="XP_052124908.1"/>
    </source>
</evidence>
<feature type="compositionally biased region" description="Low complexity" evidence="4">
    <location>
        <begin position="269"/>
        <end position="281"/>
    </location>
</feature>
<protein>
    <submittedName>
        <fullName evidence="7">Bromodomain-containing protein 4 isoform X1</fullName>
    </submittedName>
</protein>
<feature type="compositionally biased region" description="Pro residues" evidence="4">
    <location>
        <begin position="155"/>
        <end position="175"/>
    </location>
</feature>
<name>A0A9C6X0F0_FRAOC</name>
<dbReference type="SUPFAM" id="SSF90209">
    <property type="entry name" value="Ran binding protein zinc finger-like"/>
    <property type="match status" value="1"/>
</dbReference>
<proteinExistence type="predicted"/>
<feature type="domain" description="RanBP2-type" evidence="5">
    <location>
        <begin position="512"/>
        <end position="531"/>
    </location>
</feature>
<dbReference type="GO" id="GO:0008270">
    <property type="term" value="F:zinc ion binding"/>
    <property type="evidence" value="ECO:0007669"/>
    <property type="project" value="UniProtKB-KW"/>
</dbReference>
<dbReference type="Proteomes" id="UP000504606">
    <property type="component" value="Unplaced"/>
</dbReference>
<feature type="region of interest" description="Disordered" evidence="4">
    <location>
        <begin position="251"/>
        <end position="281"/>
    </location>
</feature>